<dbReference type="PROSITE" id="PS50086">
    <property type="entry name" value="TBC_RABGAP"/>
    <property type="match status" value="1"/>
</dbReference>
<gene>
    <name evidence="3" type="ORF">CCMP2556_LOCUS32367</name>
</gene>
<dbReference type="PANTHER" id="PTHR47219">
    <property type="entry name" value="RAB GTPASE-ACTIVATING PROTEIN 1-LIKE"/>
    <property type="match status" value="1"/>
</dbReference>
<evidence type="ECO:0000259" key="2">
    <source>
        <dbReference type="PROSITE" id="PS50086"/>
    </source>
</evidence>
<dbReference type="SUPFAM" id="SSF47923">
    <property type="entry name" value="Ypt/Rab-GAP domain of gyp1p"/>
    <property type="match status" value="1"/>
</dbReference>
<protein>
    <recommendedName>
        <fullName evidence="2">Rab-GAP TBC domain-containing protein</fullName>
    </recommendedName>
</protein>
<dbReference type="EMBL" id="CAXAMN010022040">
    <property type="protein sequence ID" value="CAK9065902.1"/>
    <property type="molecule type" value="Genomic_DNA"/>
</dbReference>
<keyword evidence="4" id="KW-1185">Reference proteome</keyword>
<proteinExistence type="predicted"/>
<feature type="region of interest" description="Disordered" evidence="1">
    <location>
        <begin position="1"/>
        <end position="23"/>
    </location>
</feature>
<dbReference type="InterPro" id="IPR000195">
    <property type="entry name" value="Rab-GAP-TBC_dom"/>
</dbReference>
<dbReference type="InterPro" id="IPR050302">
    <property type="entry name" value="Rab_GAP_TBC_domain"/>
</dbReference>
<name>A0ABP0NRV7_9DINO</name>
<dbReference type="Gene3D" id="1.10.10.750">
    <property type="entry name" value="Ypt/Rab-GAP domain of gyp1p, domain 1"/>
    <property type="match status" value="1"/>
</dbReference>
<dbReference type="Pfam" id="PF00566">
    <property type="entry name" value="RabGAP-TBC"/>
    <property type="match status" value="1"/>
</dbReference>
<dbReference type="Gene3D" id="1.10.8.270">
    <property type="entry name" value="putative rabgap domain of human tbc1 domain family member 14 like domains"/>
    <property type="match status" value="1"/>
</dbReference>
<dbReference type="PANTHER" id="PTHR47219:SF9">
    <property type="entry name" value="GTPASE ACTIVATING PROTEIN AND CENTROSOME-ASSOCIATED, ISOFORM B"/>
    <property type="match status" value="1"/>
</dbReference>
<comment type="caution">
    <text evidence="3">The sequence shown here is derived from an EMBL/GenBank/DDBJ whole genome shotgun (WGS) entry which is preliminary data.</text>
</comment>
<sequence>MEGAERQASQSSQPSQVSSEQAKWKQMMDEGIARYMREHPDRFHRRVRRGIPPEFRWRVWKAAVRLDDAWPSVDYHSLCEKETQWTPSIVMDVTRTFPDVKAFDDVQQQRLKRVLNAYASCNPEIGYCQGMNYVAGLLLLVSHNEEESFFVFTQLMEHEDFGLAGFYVGKSGLSTWHRSSTWRGESHGEPGRLPLLRRYLRACESLVADTLPELREHFIKQSVQPAVCARFRGAFDRVGSGCFGATRVKRPSGPKDLV</sequence>
<evidence type="ECO:0000256" key="1">
    <source>
        <dbReference type="SAM" id="MobiDB-lite"/>
    </source>
</evidence>
<evidence type="ECO:0000313" key="3">
    <source>
        <dbReference type="EMBL" id="CAK9065902.1"/>
    </source>
</evidence>
<dbReference type="Proteomes" id="UP001642484">
    <property type="component" value="Unassembled WGS sequence"/>
</dbReference>
<organism evidence="3 4">
    <name type="scientific">Durusdinium trenchii</name>
    <dbReference type="NCBI Taxonomy" id="1381693"/>
    <lineage>
        <taxon>Eukaryota</taxon>
        <taxon>Sar</taxon>
        <taxon>Alveolata</taxon>
        <taxon>Dinophyceae</taxon>
        <taxon>Suessiales</taxon>
        <taxon>Symbiodiniaceae</taxon>
        <taxon>Durusdinium</taxon>
    </lineage>
</organism>
<feature type="domain" description="Rab-GAP TBC" evidence="2">
    <location>
        <begin position="50"/>
        <end position="258"/>
    </location>
</feature>
<accession>A0ABP0NRV7</accession>
<feature type="compositionally biased region" description="Low complexity" evidence="1">
    <location>
        <begin position="7"/>
        <end position="21"/>
    </location>
</feature>
<reference evidence="3 4" key="1">
    <citation type="submission" date="2024-02" db="EMBL/GenBank/DDBJ databases">
        <authorList>
            <person name="Chen Y."/>
            <person name="Shah S."/>
            <person name="Dougan E. K."/>
            <person name="Thang M."/>
            <person name="Chan C."/>
        </authorList>
    </citation>
    <scope>NUCLEOTIDE SEQUENCE [LARGE SCALE GENOMIC DNA]</scope>
</reference>
<evidence type="ECO:0000313" key="4">
    <source>
        <dbReference type="Proteomes" id="UP001642484"/>
    </source>
</evidence>
<dbReference type="InterPro" id="IPR035969">
    <property type="entry name" value="Rab-GAP_TBC_sf"/>
</dbReference>
<dbReference type="SMART" id="SM00164">
    <property type="entry name" value="TBC"/>
    <property type="match status" value="1"/>
</dbReference>